<dbReference type="AlphaFoldDB" id="A0ABD1MV52"/>
<feature type="transmembrane region" description="Helical" evidence="1">
    <location>
        <begin position="97"/>
        <end position="122"/>
    </location>
</feature>
<reference evidence="2 3" key="1">
    <citation type="submission" date="2024-08" db="EMBL/GenBank/DDBJ databases">
        <title>Insights into the chromosomal genome structure of Flemingia macrophylla.</title>
        <authorList>
            <person name="Ding Y."/>
            <person name="Zhao Y."/>
            <person name="Bi W."/>
            <person name="Wu M."/>
            <person name="Zhao G."/>
            <person name="Gong Y."/>
            <person name="Li W."/>
            <person name="Zhang P."/>
        </authorList>
    </citation>
    <scope>NUCLEOTIDE SEQUENCE [LARGE SCALE GENOMIC DNA]</scope>
    <source>
        <strain evidence="2">DYQJB</strain>
        <tissue evidence="2">Leaf</tissue>
    </source>
</reference>
<dbReference type="PANTHER" id="PTHR33133:SF51">
    <property type="entry name" value="THH1_TOM1_TOM3 DOMAIN-CONTAINING PROTEIN"/>
    <property type="match status" value="1"/>
</dbReference>
<sequence>MDTAEQEKMQFLGFFGVYRESYKLIFSWKKIFSQITLTLILPLSFIFLIHIQVSDALFGKIADDTENLTETPRGTPQHQKLLDLISSDWTTFFVFKLVYFILLLIFSLLSTSAVVYTVASFYTAKDVSFNKVISVVPKVWKRLMLTFLCTVVAFILYNVMAAAVMVIWVLTVGVRHGSAATFLVILIAILYLVGLVYLTVVWLLASVVTVLEDSYGYEAMIKSKELIKGNMGLSVMIVLKLNVSFFLTQLLFSMVVVNGGKLFDLGSMDRTLFGIVCFLLLSHLFLLMLVIQTVLYFVCKSYHHEIVDKSALSDHLEVYECYEPLTTKDVQLDYHV</sequence>
<gene>
    <name evidence="2" type="ORF">Fmac_007638</name>
</gene>
<comment type="caution">
    <text evidence="2">The sequence shown here is derived from an EMBL/GenBank/DDBJ whole genome shotgun (WGS) entry which is preliminary data.</text>
</comment>
<evidence type="ECO:0000313" key="2">
    <source>
        <dbReference type="EMBL" id="KAL2339698.1"/>
    </source>
</evidence>
<feature type="transmembrane region" description="Helical" evidence="1">
    <location>
        <begin position="31"/>
        <end position="51"/>
    </location>
</feature>
<proteinExistence type="predicted"/>
<dbReference type="PANTHER" id="PTHR33133">
    <property type="entry name" value="OS08G0107100 PROTEIN-RELATED"/>
    <property type="match status" value="1"/>
</dbReference>
<feature type="transmembrane region" description="Helical" evidence="1">
    <location>
        <begin position="232"/>
        <end position="252"/>
    </location>
</feature>
<feature type="transmembrane region" description="Helical" evidence="1">
    <location>
        <begin position="272"/>
        <end position="299"/>
    </location>
</feature>
<name>A0ABD1MV52_9FABA</name>
<keyword evidence="1" id="KW-1133">Transmembrane helix</keyword>
<dbReference type="EMBL" id="JBGMDY010000003">
    <property type="protein sequence ID" value="KAL2339698.1"/>
    <property type="molecule type" value="Genomic_DNA"/>
</dbReference>
<accession>A0ABD1MV52</accession>
<keyword evidence="3" id="KW-1185">Reference proteome</keyword>
<keyword evidence="1" id="KW-0812">Transmembrane</keyword>
<organism evidence="2 3">
    <name type="scientific">Flemingia macrophylla</name>
    <dbReference type="NCBI Taxonomy" id="520843"/>
    <lineage>
        <taxon>Eukaryota</taxon>
        <taxon>Viridiplantae</taxon>
        <taxon>Streptophyta</taxon>
        <taxon>Embryophyta</taxon>
        <taxon>Tracheophyta</taxon>
        <taxon>Spermatophyta</taxon>
        <taxon>Magnoliopsida</taxon>
        <taxon>eudicotyledons</taxon>
        <taxon>Gunneridae</taxon>
        <taxon>Pentapetalae</taxon>
        <taxon>rosids</taxon>
        <taxon>fabids</taxon>
        <taxon>Fabales</taxon>
        <taxon>Fabaceae</taxon>
        <taxon>Papilionoideae</taxon>
        <taxon>50 kb inversion clade</taxon>
        <taxon>NPAAA clade</taxon>
        <taxon>indigoferoid/millettioid clade</taxon>
        <taxon>Phaseoleae</taxon>
        <taxon>Flemingia</taxon>
    </lineage>
</organism>
<evidence type="ECO:0000256" key="1">
    <source>
        <dbReference type="SAM" id="Phobius"/>
    </source>
</evidence>
<protein>
    <submittedName>
        <fullName evidence="2">Uncharacterized protein</fullName>
    </submittedName>
</protein>
<feature type="transmembrane region" description="Helical" evidence="1">
    <location>
        <begin position="143"/>
        <end position="170"/>
    </location>
</feature>
<evidence type="ECO:0000313" key="3">
    <source>
        <dbReference type="Proteomes" id="UP001603857"/>
    </source>
</evidence>
<dbReference type="Proteomes" id="UP001603857">
    <property type="component" value="Unassembled WGS sequence"/>
</dbReference>
<keyword evidence="1" id="KW-0472">Membrane</keyword>
<feature type="transmembrane region" description="Helical" evidence="1">
    <location>
        <begin position="182"/>
        <end position="211"/>
    </location>
</feature>